<proteinExistence type="predicted"/>
<gene>
    <name evidence="1" type="ORF">C1H46_003889</name>
</gene>
<dbReference type="Gene3D" id="3.40.50.150">
    <property type="entry name" value="Vaccinia Virus protein VP39"/>
    <property type="match status" value="1"/>
</dbReference>
<protein>
    <submittedName>
        <fullName evidence="1">Uncharacterized protein</fullName>
    </submittedName>
</protein>
<evidence type="ECO:0000313" key="2">
    <source>
        <dbReference type="Proteomes" id="UP000315295"/>
    </source>
</evidence>
<sequence>MEATGELLKLMGLLMKNNGRVGIVRVIQSACAIGEALESEVCELTMLNRRAAMVLRKSLPATFSINSSSQFCSDIRSQLENDFMISLQSVVSEWGELQPIRPLPWYLLNLAWHSNYSCMQLRKNQTLERFHEFLKLENEVGNITRQEVVHMVPPPFLDVRPYHFVLEMCATLSD</sequence>
<dbReference type="STRING" id="106549.A0A540NHE3"/>
<dbReference type="Proteomes" id="UP000315295">
    <property type="component" value="Unassembled WGS sequence"/>
</dbReference>
<evidence type="ECO:0000313" key="1">
    <source>
        <dbReference type="EMBL" id="TQE10434.1"/>
    </source>
</evidence>
<reference evidence="1 2" key="1">
    <citation type="journal article" date="2019" name="G3 (Bethesda)">
        <title>Sequencing of a Wild Apple (Malus baccata) Genome Unravels the Differences Between Cultivated and Wild Apple Species Regarding Disease Resistance and Cold Tolerance.</title>
        <authorList>
            <person name="Chen X."/>
        </authorList>
    </citation>
    <scope>NUCLEOTIDE SEQUENCE [LARGE SCALE GENOMIC DNA]</scope>
    <source>
        <strain evidence="2">cv. Shandingzi</strain>
        <tissue evidence="1">Leaves</tissue>
    </source>
</reference>
<dbReference type="InterPro" id="IPR023267">
    <property type="entry name" value="RCMT"/>
</dbReference>
<keyword evidence="2" id="KW-1185">Reference proteome</keyword>
<dbReference type="PANTHER" id="PTHR22808">
    <property type="entry name" value="NCL1 YEAST -RELATED NOL1/NOP2/FMU SUN DOMAIN-CONTAINING"/>
    <property type="match status" value="1"/>
</dbReference>
<accession>A0A540NHE3</accession>
<dbReference type="GO" id="GO:0008173">
    <property type="term" value="F:RNA methyltransferase activity"/>
    <property type="evidence" value="ECO:0007669"/>
    <property type="project" value="InterPro"/>
</dbReference>
<dbReference type="GO" id="GO:0001510">
    <property type="term" value="P:RNA methylation"/>
    <property type="evidence" value="ECO:0007669"/>
    <property type="project" value="InterPro"/>
</dbReference>
<organism evidence="1 2">
    <name type="scientific">Malus baccata</name>
    <name type="common">Siberian crab apple</name>
    <name type="synonym">Pyrus baccata</name>
    <dbReference type="NCBI Taxonomy" id="106549"/>
    <lineage>
        <taxon>Eukaryota</taxon>
        <taxon>Viridiplantae</taxon>
        <taxon>Streptophyta</taxon>
        <taxon>Embryophyta</taxon>
        <taxon>Tracheophyta</taxon>
        <taxon>Spermatophyta</taxon>
        <taxon>Magnoliopsida</taxon>
        <taxon>eudicotyledons</taxon>
        <taxon>Gunneridae</taxon>
        <taxon>Pentapetalae</taxon>
        <taxon>rosids</taxon>
        <taxon>fabids</taxon>
        <taxon>Rosales</taxon>
        <taxon>Rosaceae</taxon>
        <taxon>Amygdaloideae</taxon>
        <taxon>Maleae</taxon>
        <taxon>Malus</taxon>
    </lineage>
</organism>
<dbReference type="InterPro" id="IPR029063">
    <property type="entry name" value="SAM-dependent_MTases_sf"/>
</dbReference>
<dbReference type="AlphaFoldDB" id="A0A540NHE3"/>
<name>A0A540NHE3_MALBA</name>
<dbReference type="EMBL" id="VIEB01000041">
    <property type="protein sequence ID" value="TQE10434.1"/>
    <property type="molecule type" value="Genomic_DNA"/>
</dbReference>
<comment type="caution">
    <text evidence="1">The sequence shown here is derived from an EMBL/GenBank/DDBJ whole genome shotgun (WGS) entry which is preliminary data.</text>
</comment>
<dbReference type="PANTHER" id="PTHR22808:SF1">
    <property type="entry name" value="RNA CYTOSINE-C(5)-METHYLTRANSFERASE NSUN2-RELATED"/>
    <property type="match status" value="1"/>
</dbReference>